<sequence>MYYYASRSMAIPVFFTILGIIFTTSAGFLLHFLFQWSTGVPAAALFSAVNESIWEHLKLLYFPVLLYTILEVSVYTKKIPGFLYARTLALLTALLFIIAGFYTYTGVVGKHYLWADLALFFFSVLITFILTVYIQKWRRRLPARTMAAALILFSATALFFIFTFYPPHIGLFMDPASGIYGMPEQTRLESYLGKKLFL</sequence>
<feature type="transmembrane region" description="Helical" evidence="1">
    <location>
        <begin position="59"/>
        <end position="76"/>
    </location>
</feature>
<keyword evidence="1" id="KW-0812">Transmembrane</keyword>
<dbReference type="EMBL" id="JACHFW010000013">
    <property type="protein sequence ID" value="MBB5265674.1"/>
    <property type="molecule type" value="Genomic_DNA"/>
</dbReference>
<feature type="transmembrane region" description="Helical" evidence="1">
    <location>
        <begin position="146"/>
        <end position="165"/>
    </location>
</feature>
<accession>A0A7W8M672</accession>
<protein>
    <submittedName>
        <fullName evidence="2">Uncharacterized protein</fullName>
    </submittedName>
</protein>
<comment type="caution">
    <text evidence="2">The sequence shown here is derived from an EMBL/GenBank/DDBJ whole genome shotgun (WGS) entry which is preliminary data.</text>
</comment>
<organism evidence="2 3">
    <name type="scientific">Catenibacillus scindens</name>
    <dbReference type="NCBI Taxonomy" id="673271"/>
    <lineage>
        <taxon>Bacteria</taxon>
        <taxon>Bacillati</taxon>
        <taxon>Bacillota</taxon>
        <taxon>Clostridia</taxon>
        <taxon>Lachnospirales</taxon>
        <taxon>Lachnospiraceae</taxon>
        <taxon>Catenibacillus</taxon>
    </lineage>
</organism>
<feature type="transmembrane region" description="Helical" evidence="1">
    <location>
        <begin position="83"/>
        <end position="105"/>
    </location>
</feature>
<keyword evidence="1" id="KW-0472">Membrane</keyword>
<gene>
    <name evidence="2" type="ORF">HNP82_002821</name>
</gene>
<keyword evidence="3" id="KW-1185">Reference proteome</keyword>
<keyword evidence="1" id="KW-1133">Transmembrane helix</keyword>
<feature type="transmembrane region" description="Helical" evidence="1">
    <location>
        <begin position="12"/>
        <end position="34"/>
    </location>
</feature>
<proteinExistence type="predicted"/>
<dbReference type="RefSeq" id="WP_183775693.1">
    <property type="nucleotide sequence ID" value="NZ_JACHFW010000013.1"/>
</dbReference>
<dbReference type="AlphaFoldDB" id="A0A7W8M672"/>
<dbReference type="Proteomes" id="UP000543642">
    <property type="component" value="Unassembled WGS sequence"/>
</dbReference>
<reference evidence="2 3" key="1">
    <citation type="submission" date="2020-08" db="EMBL/GenBank/DDBJ databases">
        <title>Genomic Encyclopedia of Type Strains, Phase IV (KMG-IV): sequencing the most valuable type-strain genomes for metagenomic binning, comparative biology and taxonomic classification.</title>
        <authorList>
            <person name="Goeker M."/>
        </authorList>
    </citation>
    <scope>NUCLEOTIDE SEQUENCE [LARGE SCALE GENOMIC DNA]</scope>
    <source>
        <strain evidence="2 3">DSM 106146</strain>
    </source>
</reference>
<feature type="transmembrane region" description="Helical" evidence="1">
    <location>
        <begin position="111"/>
        <end position="134"/>
    </location>
</feature>
<evidence type="ECO:0000256" key="1">
    <source>
        <dbReference type="SAM" id="Phobius"/>
    </source>
</evidence>
<evidence type="ECO:0000313" key="2">
    <source>
        <dbReference type="EMBL" id="MBB5265674.1"/>
    </source>
</evidence>
<dbReference type="InterPro" id="IPR045407">
    <property type="entry name" value="DUF6512"/>
</dbReference>
<evidence type="ECO:0000313" key="3">
    <source>
        <dbReference type="Proteomes" id="UP000543642"/>
    </source>
</evidence>
<dbReference type="Pfam" id="PF20122">
    <property type="entry name" value="DUF6512"/>
    <property type="match status" value="1"/>
</dbReference>
<name>A0A7W8M672_9FIRM</name>